<evidence type="ECO:0000256" key="1">
    <source>
        <dbReference type="ARBA" id="ARBA00009995"/>
    </source>
</evidence>
<dbReference type="PROSITE" id="PS00375">
    <property type="entry name" value="UDPGT"/>
    <property type="match status" value="1"/>
</dbReference>
<dbReference type="InterPro" id="IPR050481">
    <property type="entry name" value="UDP-glycosyltransf_plant"/>
</dbReference>
<dbReference type="InterPro" id="IPR035595">
    <property type="entry name" value="UDP_glycos_trans_CS"/>
</dbReference>
<sequence>MDNGDSLKKTVVLCAGAGGIGHVGPMAELAEAFLNHGYDATVVLIEPPIASSDSDSTFIDRIAASHPSIPFHVLPPLPPPDFANSDEHPFLLVVDLLRRYNEPLESFLRSIVPRARLHALVVDQFYVQAIDVGGTLDVPVYTFVSSGASVLAALIQIPAMVAGRETGLKELGDTPLELVGVPPMPASHLVKDLLEHPEEAMCRALADILTRSMGTHGVLVNTFESLESRAVQALRDPLSSRLSVAIGQIVLPPIYCVGPLIGKGSSAKDYRHGEATEAERHLRHECLTWLDAQPERSVVFLCFGSMGALPETQLREIAVGLERSNHRFLWVVRTPAGRADLKKLLERRGEPDLDALLPEGFMERTKGRGLVVKSWAPQPEVLRHCATGAFVTHCGWNSALEGVAAGTPMLCWPLYAEQMMNKVLMTEDDGGMGVGVEMEGYAAGFVGAGEVEAKVRWVMDAERSRELRARVAARKREAEAALMIGGSSQVSLVQFLSDVETIREHLGK</sequence>
<reference evidence="5" key="1">
    <citation type="submission" date="2020-07" db="EMBL/GenBank/DDBJ databases">
        <title>Genome sequence and genetic diversity analysis of an under-domesticated orphan crop, white fonio (Digitaria exilis).</title>
        <authorList>
            <person name="Bennetzen J.L."/>
            <person name="Chen S."/>
            <person name="Ma X."/>
            <person name="Wang X."/>
            <person name="Yssel A.E.J."/>
            <person name="Chaluvadi S.R."/>
            <person name="Johnson M."/>
            <person name="Gangashetty P."/>
            <person name="Hamidou F."/>
            <person name="Sanogo M.D."/>
            <person name="Zwaenepoel A."/>
            <person name="Wallace J."/>
            <person name="Van De Peer Y."/>
            <person name="Van Deynze A."/>
        </authorList>
    </citation>
    <scope>NUCLEOTIDE SEQUENCE</scope>
    <source>
        <tissue evidence="5">Leaves</tissue>
    </source>
</reference>
<dbReference type="Gene3D" id="3.40.50.2000">
    <property type="entry name" value="Glycogen Phosphorylase B"/>
    <property type="match status" value="2"/>
</dbReference>
<protein>
    <recommendedName>
        <fullName evidence="4">Glycosyltransferase</fullName>
        <ecNumber evidence="4">2.4.1.-</ecNumber>
    </recommendedName>
</protein>
<dbReference type="EC" id="2.4.1.-" evidence="4"/>
<dbReference type="AlphaFoldDB" id="A0A835FW02"/>
<dbReference type="FunFam" id="3.40.50.2000:FF:000020">
    <property type="entry name" value="Glycosyltransferase"/>
    <property type="match status" value="1"/>
</dbReference>
<evidence type="ECO:0000256" key="4">
    <source>
        <dbReference type="RuleBase" id="RU362057"/>
    </source>
</evidence>
<accession>A0A835FW02</accession>
<dbReference type="GO" id="GO:0035251">
    <property type="term" value="F:UDP-glucosyltransferase activity"/>
    <property type="evidence" value="ECO:0007669"/>
    <property type="project" value="InterPro"/>
</dbReference>
<dbReference type="PANTHER" id="PTHR48048:SF90">
    <property type="entry name" value="GLYCOSYLTRANSFERASE"/>
    <property type="match status" value="1"/>
</dbReference>
<proteinExistence type="inferred from homology"/>
<evidence type="ECO:0000256" key="3">
    <source>
        <dbReference type="RuleBase" id="RU003718"/>
    </source>
</evidence>
<dbReference type="InterPro" id="IPR002213">
    <property type="entry name" value="UDP_glucos_trans"/>
</dbReference>
<comment type="caution">
    <text evidence="5">The sequence shown here is derived from an EMBL/GenBank/DDBJ whole genome shotgun (WGS) entry which is preliminary data.</text>
</comment>
<dbReference type="CDD" id="cd03784">
    <property type="entry name" value="GT1_Gtf-like"/>
    <property type="match status" value="1"/>
</dbReference>
<organism evidence="5 6">
    <name type="scientific">Digitaria exilis</name>
    <dbReference type="NCBI Taxonomy" id="1010633"/>
    <lineage>
        <taxon>Eukaryota</taxon>
        <taxon>Viridiplantae</taxon>
        <taxon>Streptophyta</taxon>
        <taxon>Embryophyta</taxon>
        <taxon>Tracheophyta</taxon>
        <taxon>Spermatophyta</taxon>
        <taxon>Magnoliopsida</taxon>
        <taxon>Liliopsida</taxon>
        <taxon>Poales</taxon>
        <taxon>Poaceae</taxon>
        <taxon>PACMAD clade</taxon>
        <taxon>Panicoideae</taxon>
        <taxon>Panicodae</taxon>
        <taxon>Paniceae</taxon>
        <taxon>Anthephorinae</taxon>
        <taxon>Digitaria</taxon>
    </lineage>
</organism>
<dbReference type="Proteomes" id="UP000636709">
    <property type="component" value="Unassembled WGS sequence"/>
</dbReference>
<dbReference type="SUPFAM" id="SSF53756">
    <property type="entry name" value="UDP-Glycosyltransferase/glycogen phosphorylase"/>
    <property type="match status" value="1"/>
</dbReference>
<evidence type="ECO:0000313" key="5">
    <source>
        <dbReference type="EMBL" id="KAF8779045.1"/>
    </source>
</evidence>
<dbReference type="OrthoDB" id="5835829at2759"/>
<evidence type="ECO:0000256" key="2">
    <source>
        <dbReference type="ARBA" id="ARBA00022679"/>
    </source>
</evidence>
<dbReference type="Pfam" id="PF00201">
    <property type="entry name" value="UDPGT"/>
    <property type="match status" value="1"/>
</dbReference>
<comment type="similarity">
    <text evidence="1 3">Belongs to the UDP-glycosyltransferase family.</text>
</comment>
<gene>
    <name evidence="5" type="ORF">HU200_003008</name>
</gene>
<keyword evidence="6" id="KW-1185">Reference proteome</keyword>
<name>A0A835FW02_9POAL</name>
<dbReference type="EMBL" id="JACEFO010000187">
    <property type="protein sequence ID" value="KAF8779045.1"/>
    <property type="molecule type" value="Genomic_DNA"/>
</dbReference>
<keyword evidence="2 3" id="KW-0808">Transferase</keyword>
<evidence type="ECO:0000313" key="6">
    <source>
        <dbReference type="Proteomes" id="UP000636709"/>
    </source>
</evidence>
<keyword evidence="3" id="KW-0328">Glycosyltransferase</keyword>
<dbReference type="PANTHER" id="PTHR48048">
    <property type="entry name" value="GLYCOSYLTRANSFERASE"/>
    <property type="match status" value="1"/>
</dbReference>